<organism evidence="1 2">
    <name type="scientific">Plesiocystis pacifica SIR-1</name>
    <dbReference type="NCBI Taxonomy" id="391625"/>
    <lineage>
        <taxon>Bacteria</taxon>
        <taxon>Pseudomonadati</taxon>
        <taxon>Myxococcota</taxon>
        <taxon>Polyangia</taxon>
        <taxon>Nannocystales</taxon>
        <taxon>Nannocystaceae</taxon>
        <taxon>Plesiocystis</taxon>
    </lineage>
</organism>
<accession>A6G0G1</accession>
<dbReference type="EMBL" id="ABCS01000009">
    <property type="protein sequence ID" value="EDM80607.1"/>
    <property type="molecule type" value="Genomic_DNA"/>
</dbReference>
<reference evidence="1 2" key="1">
    <citation type="submission" date="2007-06" db="EMBL/GenBank/DDBJ databases">
        <authorList>
            <person name="Shimkets L."/>
            <person name="Ferriera S."/>
            <person name="Johnson J."/>
            <person name="Kravitz S."/>
            <person name="Beeson K."/>
            <person name="Sutton G."/>
            <person name="Rogers Y.-H."/>
            <person name="Friedman R."/>
            <person name="Frazier M."/>
            <person name="Venter J.C."/>
        </authorList>
    </citation>
    <scope>NUCLEOTIDE SEQUENCE [LARGE SCALE GENOMIC DNA]</scope>
    <source>
        <strain evidence="1 2">SIR-1</strain>
    </source>
</reference>
<keyword evidence="2" id="KW-1185">Reference proteome</keyword>
<evidence type="ECO:0000313" key="1">
    <source>
        <dbReference type="EMBL" id="EDM80607.1"/>
    </source>
</evidence>
<name>A6G0G1_9BACT</name>
<proteinExistence type="predicted"/>
<dbReference type="RefSeq" id="WP_006970210.1">
    <property type="nucleotide sequence ID" value="NZ_ABCS01000009.1"/>
</dbReference>
<dbReference type="AlphaFoldDB" id="A6G0G1"/>
<comment type="caution">
    <text evidence="1">The sequence shown here is derived from an EMBL/GenBank/DDBJ whole genome shotgun (WGS) entry which is preliminary data.</text>
</comment>
<sequence>MSDPKHAASRLWPALEGLARGIPPERATLPVVRIRLDGGTVFEVFRADPVEAAMVAWRVRGFCEGEGASDRLAVILGTLDGRAMVTERVSGESDQPAVAGLVVGVEPGERSLADLSTVIAEAIRAQMDES</sequence>
<gene>
    <name evidence="1" type="ORF">PPSIR1_36979</name>
</gene>
<evidence type="ECO:0000313" key="2">
    <source>
        <dbReference type="Proteomes" id="UP000005801"/>
    </source>
</evidence>
<dbReference type="Proteomes" id="UP000005801">
    <property type="component" value="Unassembled WGS sequence"/>
</dbReference>
<protein>
    <submittedName>
        <fullName evidence="1">Uncharacterized protein</fullName>
    </submittedName>
</protein>